<dbReference type="RefSeq" id="WP_085754502.1">
    <property type="nucleotide sequence ID" value="NZ_CP021023.1"/>
</dbReference>
<keyword evidence="7" id="KW-1185">Reference proteome</keyword>
<evidence type="ECO:0000313" key="7">
    <source>
        <dbReference type="Proteomes" id="UP000193334"/>
    </source>
</evidence>
<dbReference type="PROSITE" id="PS00409">
    <property type="entry name" value="PROKAR_NTER_METHYL"/>
    <property type="match status" value="1"/>
</dbReference>
<accession>A0A1W6LJ58</accession>
<evidence type="ECO:0000256" key="1">
    <source>
        <dbReference type="ARBA" id="ARBA00004167"/>
    </source>
</evidence>
<protein>
    <submittedName>
        <fullName evidence="6">Putative major pilin subunit</fullName>
    </submittedName>
</protein>
<keyword evidence="3" id="KW-0812">Transmembrane</keyword>
<dbReference type="GO" id="GO:0016020">
    <property type="term" value="C:membrane"/>
    <property type="evidence" value="ECO:0007669"/>
    <property type="project" value="UniProtKB-SubCell"/>
</dbReference>
<dbReference type="PANTHER" id="PTHR30093">
    <property type="entry name" value="GENERAL SECRETION PATHWAY PROTEIN G"/>
    <property type="match status" value="1"/>
</dbReference>
<evidence type="ECO:0000256" key="4">
    <source>
        <dbReference type="ARBA" id="ARBA00022989"/>
    </source>
</evidence>
<proteinExistence type="predicted"/>
<dbReference type="AlphaFoldDB" id="A0A1W6LJ58"/>
<dbReference type="EMBL" id="CP021023">
    <property type="protein sequence ID" value="ARN55773.1"/>
    <property type="molecule type" value="Genomic_DNA"/>
</dbReference>
<dbReference type="STRING" id="1941349.STSP1_00138"/>
<dbReference type="Proteomes" id="UP000193334">
    <property type="component" value="Chromosome"/>
</dbReference>
<evidence type="ECO:0000256" key="3">
    <source>
        <dbReference type="ARBA" id="ARBA00022692"/>
    </source>
</evidence>
<dbReference type="InterPro" id="IPR045584">
    <property type="entry name" value="Pilin-like"/>
</dbReference>
<dbReference type="SUPFAM" id="SSF54523">
    <property type="entry name" value="Pili subunits"/>
    <property type="match status" value="1"/>
</dbReference>
<dbReference type="Pfam" id="PF07963">
    <property type="entry name" value="N_methyl"/>
    <property type="match status" value="1"/>
</dbReference>
<sequence>MVNMKNKRKGFTLIELLVVISIIALLMSILMPALGRARSQARVTVCASRIKQNIYGATMAAEDNDNRLPKGGFNYGGINRDEAIAFRAEEYLNLCTYLVDAGGKVDPQNEADPEDLADMAEAIFNSDAKDNFVCPELESKEYDLQESGQRSIIRGQQTATMPYITKYGGAGWIARIGYCYLAGFDTLQWEQWPDEGKKWKSPMKTSDEGSLVMMADRYRYWPKEGWFVYTHGDNGEGQTKVDNGLAPDEALKRFSSYKCNVGRLDGSVSAEKVSDLDPRHISQKDNKIWNYTGENYAFF</sequence>
<dbReference type="Gene3D" id="3.30.700.10">
    <property type="entry name" value="Glycoprotein, Type 4 Pilin"/>
    <property type="match status" value="1"/>
</dbReference>
<keyword evidence="5" id="KW-0472">Membrane</keyword>
<reference evidence="7" key="1">
    <citation type="submission" date="2017-04" db="EMBL/GenBank/DDBJ databases">
        <title>Comparative genomics and description of representatives of a novel lineage of planctomycetes thriving in anoxic sediments.</title>
        <authorList>
            <person name="Spring S."/>
            <person name="Bunk B."/>
            <person name="Sproer C."/>
        </authorList>
    </citation>
    <scope>NUCLEOTIDE SEQUENCE [LARGE SCALE GENOMIC DNA]</scope>
    <source>
        <strain evidence="7">ST-PulAB-D4</strain>
    </source>
</reference>
<evidence type="ECO:0000256" key="5">
    <source>
        <dbReference type="ARBA" id="ARBA00023136"/>
    </source>
</evidence>
<name>A0A1W6LJ58_9BACT</name>
<dbReference type="InterPro" id="IPR012902">
    <property type="entry name" value="N_methyl_site"/>
</dbReference>
<dbReference type="PANTHER" id="PTHR30093:SF44">
    <property type="entry name" value="TYPE II SECRETION SYSTEM CORE PROTEIN G"/>
    <property type="match status" value="1"/>
</dbReference>
<organism evidence="6 7">
    <name type="scientific">Sedimentisphaera salicampi</name>
    <dbReference type="NCBI Taxonomy" id="1941349"/>
    <lineage>
        <taxon>Bacteria</taxon>
        <taxon>Pseudomonadati</taxon>
        <taxon>Planctomycetota</taxon>
        <taxon>Phycisphaerae</taxon>
        <taxon>Sedimentisphaerales</taxon>
        <taxon>Sedimentisphaeraceae</taxon>
        <taxon>Sedimentisphaera</taxon>
    </lineage>
</organism>
<keyword evidence="2" id="KW-0488">Methylation</keyword>
<gene>
    <name evidence="6" type="ORF">STSP1_00138</name>
</gene>
<dbReference type="NCBIfam" id="TIGR02532">
    <property type="entry name" value="IV_pilin_GFxxxE"/>
    <property type="match status" value="1"/>
</dbReference>
<evidence type="ECO:0000256" key="2">
    <source>
        <dbReference type="ARBA" id="ARBA00022481"/>
    </source>
</evidence>
<comment type="subcellular location">
    <subcellularLocation>
        <location evidence="1">Membrane</location>
        <topology evidence="1">Single-pass membrane protein</topology>
    </subcellularLocation>
</comment>
<keyword evidence="4" id="KW-1133">Transmembrane helix</keyword>
<dbReference type="KEGG" id="pbp:STSP1_00138"/>
<evidence type="ECO:0000313" key="6">
    <source>
        <dbReference type="EMBL" id="ARN55773.1"/>
    </source>
</evidence>